<comment type="caution">
    <text evidence="2">The sequence shown here is derived from an EMBL/GenBank/DDBJ whole genome shotgun (WGS) entry which is preliminary data.</text>
</comment>
<keyword evidence="3" id="KW-1185">Reference proteome</keyword>
<dbReference type="EMBL" id="AGNL01007438">
    <property type="protein sequence ID" value="EJK71276.1"/>
    <property type="molecule type" value="Genomic_DNA"/>
</dbReference>
<accession>K0TCS9</accession>
<dbReference type="AlphaFoldDB" id="K0TCS9"/>
<evidence type="ECO:0000256" key="1">
    <source>
        <dbReference type="SAM" id="MobiDB-lite"/>
    </source>
</evidence>
<reference evidence="2 3" key="1">
    <citation type="journal article" date="2012" name="Genome Biol.">
        <title>Genome and low-iron response of an oceanic diatom adapted to chronic iron limitation.</title>
        <authorList>
            <person name="Lommer M."/>
            <person name="Specht M."/>
            <person name="Roy A.S."/>
            <person name="Kraemer L."/>
            <person name="Andreson R."/>
            <person name="Gutowska M.A."/>
            <person name="Wolf J."/>
            <person name="Bergner S.V."/>
            <person name="Schilhabel M.B."/>
            <person name="Klostermeier U.C."/>
            <person name="Beiko R.G."/>
            <person name="Rosenstiel P."/>
            <person name="Hippler M."/>
            <person name="Laroche J."/>
        </authorList>
    </citation>
    <scope>NUCLEOTIDE SEQUENCE [LARGE SCALE GENOMIC DNA]</scope>
    <source>
        <strain evidence="2 3">CCMP1005</strain>
    </source>
</reference>
<feature type="non-terminal residue" evidence="2">
    <location>
        <position position="1"/>
    </location>
</feature>
<organism evidence="2 3">
    <name type="scientific">Thalassiosira oceanica</name>
    <name type="common">Marine diatom</name>
    <dbReference type="NCBI Taxonomy" id="159749"/>
    <lineage>
        <taxon>Eukaryota</taxon>
        <taxon>Sar</taxon>
        <taxon>Stramenopiles</taxon>
        <taxon>Ochrophyta</taxon>
        <taxon>Bacillariophyta</taxon>
        <taxon>Coscinodiscophyceae</taxon>
        <taxon>Thalassiosirophycidae</taxon>
        <taxon>Thalassiosirales</taxon>
        <taxon>Thalassiosiraceae</taxon>
        <taxon>Thalassiosira</taxon>
    </lineage>
</organism>
<gene>
    <name evidence="2" type="ORF">THAOC_07300</name>
</gene>
<feature type="compositionally biased region" description="Low complexity" evidence="1">
    <location>
        <begin position="23"/>
        <end position="36"/>
    </location>
</feature>
<sequence length="146" mass="16000">WSPPGATYEAQNVVAYVAENVASSRRSSISPPGSGDDVVHQGPRVPIQVSGRGRSSPPHRPFGRHLTVLRRSNLYTTKRSRSSIERAAIVPTKWLHFEQTMAMMTMTLHPRPTAADGRVGGGSGTPWSFCGHFPELQGSPMRLKRL</sequence>
<protein>
    <submittedName>
        <fullName evidence="2">Uncharacterized protein</fullName>
    </submittedName>
</protein>
<evidence type="ECO:0000313" key="2">
    <source>
        <dbReference type="EMBL" id="EJK71276.1"/>
    </source>
</evidence>
<name>K0TCS9_THAOC</name>
<evidence type="ECO:0000313" key="3">
    <source>
        <dbReference type="Proteomes" id="UP000266841"/>
    </source>
</evidence>
<dbReference type="Proteomes" id="UP000266841">
    <property type="component" value="Unassembled WGS sequence"/>
</dbReference>
<proteinExistence type="predicted"/>
<feature type="region of interest" description="Disordered" evidence="1">
    <location>
        <begin position="22"/>
        <end position="63"/>
    </location>
</feature>